<dbReference type="KEGG" id="bdr:105234055"/>
<dbReference type="OrthoDB" id="1917519at2759"/>
<dbReference type="InterPro" id="IPR017920">
    <property type="entry name" value="COMM"/>
</dbReference>
<evidence type="ECO:0000313" key="4">
    <source>
        <dbReference type="EMBL" id="JAC58086.1"/>
    </source>
</evidence>
<dbReference type="InterPro" id="IPR037355">
    <property type="entry name" value="COMMD3"/>
</dbReference>
<accession>A0A034WR70</accession>
<dbReference type="GO" id="GO:0006814">
    <property type="term" value="P:sodium ion transport"/>
    <property type="evidence" value="ECO:0007669"/>
    <property type="project" value="InterPro"/>
</dbReference>
<reference evidence="4" key="1">
    <citation type="journal article" date="2014" name="BMC Genomics">
        <title>Characterizing the developmental transcriptome of the oriental fruit fly, Bactrocera dorsalis (Diptera: Tephritidae) through comparative genomic analysis with Drosophila melanogaster utilizing modENCODE datasets.</title>
        <authorList>
            <person name="Geib S.M."/>
            <person name="Calla B."/>
            <person name="Hall B."/>
            <person name="Hou S."/>
            <person name="Manoukis N.C."/>
        </authorList>
    </citation>
    <scope>NUCLEOTIDE SEQUENCE</scope>
    <source>
        <strain evidence="4">Punador</strain>
    </source>
</reference>
<dbReference type="CDD" id="cd04751">
    <property type="entry name" value="Commd3"/>
    <property type="match status" value="1"/>
</dbReference>
<comment type="similarity">
    <text evidence="2">Belongs to the COMM domain-containing protein 3 family.</text>
</comment>
<evidence type="ECO:0000259" key="3">
    <source>
        <dbReference type="PROSITE" id="PS51269"/>
    </source>
</evidence>
<feature type="domain" description="COMM" evidence="3">
    <location>
        <begin position="122"/>
        <end position="193"/>
    </location>
</feature>
<dbReference type="PANTHER" id="PTHR31159:SF1">
    <property type="entry name" value="COMM DOMAIN-CONTAINING PROTEIN 3"/>
    <property type="match status" value="1"/>
</dbReference>
<dbReference type="AlphaFoldDB" id="A0A034WR70"/>
<dbReference type="PANTHER" id="PTHR31159">
    <property type="entry name" value="COMM DOMAIN-CONTAINING PROTEIN 3"/>
    <property type="match status" value="1"/>
</dbReference>
<dbReference type="Pfam" id="PF07258">
    <property type="entry name" value="COMM_domain"/>
    <property type="match status" value="1"/>
</dbReference>
<evidence type="ECO:0000256" key="1">
    <source>
        <dbReference type="ARBA" id="ARBA00016548"/>
    </source>
</evidence>
<protein>
    <recommendedName>
        <fullName evidence="1">COMM domain-containing protein 3</fullName>
    </recommendedName>
</protein>
<gene>
    <name evidence="4" type="primary">COMD3</name>
</gene>
<organism evidence="4">
    <name type="scientific">Bactrocera dorsalis</name>
    <name type="common">Oriental fruit fly</name>
    <name type="synonym">Dacus dorsalis</name>
    <dbReference type="NCBI Taxonomy" id="27457"/>
    <lineage>
        <taxon>Eukaryota</taxon>
        <taxon>Metazoa</taxon>
        <taxon>Ecdysozoa</taxon>
        <taxon>Arthropoda</taxon>
        <taxon>Hexapoda</taxon>
        <taxon>Insecta</taxon>
        <taxon>Pterygota</taxon>
        <taxon>Neoptera</taxon>
        <taxon>Endopterygota</taxon>
        <taxon>Diptera</taxon>
        <taxon>Brachycera</taxon>
        <taxon>Muscomorpha</taxon>
        <taxon>Tephritoidea</taxon>
        <taxon>Tephritidae</taxon>
        <taxon>Bactrocera</taxon>
        <taxon>Bactrocera</taxon>
    </lineage>
</organism>
<name>A0A034WR70_BACDO</name>
<evidence type="ECO:0000256" key="2">
    <source>
        <dbReference type="ARBA" id="ARBA00093469"/>
    </source>
</evidence>
<dbReference type="PROSITE" id="PS51269">
    <property type="entry name" value="COMM"/>
    <property type="match status" value="1"/>
</dbReference>
<sequence>MAIKLSDPVIKGLQQLGTDINIDISKKLIANTLKHTLSPEASVPSVPDIYITNADKAKLSEYAVVTLLAIATKHGTDAASLRAFLEKCEIQSTILEELVRTYDDHGKELTIRQLQIGSDFPHITDVQWRIMADVRSSTSDCSSGEVSFHVNLGRYNESNGERETIVEFVCSTEEMQLLINKLKEIERHCEKVATK</sequence>
<dbReference type="EMBL" id="GAKP01000866">
    <property type="protein sequence ID" value="JAC58086.1"/>
    <property type="molecule type" value="Transcribed_RNA"/>
</dbReference>
<dbReference type="RefSeq" id="XP_011214563.2">
    <property type="nucleotide sequence ID" value="XM_011216261.4"/>
</dbReference>
<proteinExistence type="inferred from homology"/>